<dbReference type="AlphaFoldDB" id="A0A0D7ELB1"/>
<dbReference type="EMBL" id="JXXE01000300">
    <property type="protein sequence ID" value="KIZ41431.1"/>
    <property type="molecule type" value="Genomic_DNA"/>
</dbReference>
<protein>
    <recommendedName>
        <fullName evidence="1">IrrE N-terminal-like domain-containing protein</fullName>
    </recommendedName>
</protein>
<organism evidence="2 3">
    <name type="scientific">Rhodopseudomonas palustris</name>
    <dbReference type="NCBI Taxonomy" id="1076"/>
    <lineage>
        <taxon>Bacteria</taxon>
        <taxon>Pseudomonadati</taxon>
        <taxon>Pseudomonadota</taxon>
        <taxon>Alphaproteobacteria</taxon>
        <taxon>Hyphomicrobiales</taxon>
        <taxon>Nitrobacteraceae</taxon>
        <taxon>Rhodopseudomonas</taxon>
    </lineage>
</organism>
<evidence type="ECO:0000313" key="3">
    <source>
        <dbReference type="Proteomes" id="UP000032515"/>
    </source>
</evidence>
<feature type="domain" description="IrrE N-terminal-like" evidence="1">
    <location>
        <begin position="36"/>
        <end position="136"/>
    </location>
</feature>
<dbReference type="PATRIC" id="fig|1076.23.peg.3215"/>
<dbReference type="PANTHER" id="PTHR43236:SF2">
    <property type="entry name" value="BLL0069 PROTEIN"/>
    <property type="match status" value="1"/>
</dbReference>
<gene>
    <name evidence="2" type="ORF">OO17_15105</name>
</gene>
<reference evidence="2 3" key="1">
    <citation type="submission" date="2014-11" db="EMBL/GenBank/DDBJ databases">
        <title>Genomics and ecophysiology of heterotrophic nitrogen fixing bacteria isolated from estuarine surface water.</title>
        <authorList>
            <person name="Bentzon-Tilia M."/>
            <person name="Severin I."/>
            <person name="Hansen L.H."/>
            <person name="Riemann L."/>
        </authorList>
    </citation>
    <scope>NUCLEOTIDE SEQUENCE [LARGE SCALE GENOMIC DNA]</scope>
    <source>
        <strain evidence="2 3">BAL398</strain>
    </source>
</reference>
<comment type="caution">
    <text evidence="2">The sequence shown here is derived from an EMBL/GenBank/DDBJ whole genome shotgun (WGS) entry which is preliminary data.</text>
</comment>
<dbReference type="Gene3D" id="1.10.10.2910">
    <property type="match status" value="1"/>
</dbReference>
<dbReference type="InterPro" id="IPR052345">
    <property type="entry name" value="Rad_response_metalloprotease"/>
</dbReference>
<accession>A0A0D7ELB1</accession>
<sequence>MREFFDDWLERRSTGLDFHGTPEQIFFGAFRMFLEALGTIVNVNDAPPDDFLGFYVNHSETAPVAFVNRKISSRKAQLFTLVHEFGHILANTEGVSNPFIVKNATEQTCNRFAAEFLAPMSTFQRYVEQLGRSVRSDAFELIRLVSQNLLLSQHATAIRLVEANYLSQSFLRTWESKRSKTPTLEKDDETDAAVGKFGAVHAKRIGELGYLPTYLAKIAIDEKIVDSLDVQSGMKLSESLQESAFALASRRFLAAVS</sequence>
<dbReference type="Pfam" id="PF06114">
    <property type="entry name" value="Peptidase_M78"/>
    <property type="match status" value="1"/>
</dbReference>
<proteinExistence type="predicted"/>
<name>A0A0D7ELB1_RHOPL</name>
<dbReference type="InterPro" id="IPR010359">
    <property type="entry name" value="IrrE_HExxH"/>
</dbReference>
<dbReference type="Proteomes" id="UP000032515">
    <property type="component" value="Unassembled WGS sequence"/>
</dbReference>
<evidence type="ECO:0000259" key="1">
    <source>
        <dbReference type="Pfam" id="PF06114"/>
    </source>
</evidence>
<dbReference type="PANTHER" id="PTHR43236">
    <property type="entry name" value="ANTITOXIN HIGA1"/>
    <property type="match status" value="1"/>
</dbReference>
<evidence type="ECO:0000313" key="2">
    <source>
        <dbReference type="EMBL" id="KIZ41431.1"/>
    </source>
</evidence>